<feature type="non-terminal residue" evidence="2">
    <location>
        <position position="184"/>
    </location>
</feature>
<organism evidence="2 3">
    <name type="scientific">Funneliformis geosporum</name>
    <dbReference type="NCBI Taxonomy" id="1117311"/>
    <lineage>
        <taxon>Eukaryota</taxon>
        <taxon>Fungi</taxon>
        <taxon>Fungi incertae sedis</taxon>
        <taxon>Mucoromycota</taxon>
        <taxon>Glomeromycotina</taxon>
        <taxon>Glomeromycetes</taxon>
        <taxon>Glomerales</taxon>
        <taxon>Glomeraceae</taxon>
        <taxon>Funneliformis</taxon>
    </lineage>
</organism>
<feature type="compositionally biased region" description="Basic residues" evidence="1">
    <location>
        <begin position="21"/>
        <end position="32"/>
    </location>
</feature>
<evidence type="ECO:0000313" key="3">
    <source>
        <dbReference type="Proteomes" id="UP001153678"/>
    </source>
</evidence>
<feature type="region of interest" description="Disordered" evidence="1">
    <location>
        <begin position="1"/>
        <end position="138"/>
    </location>
</feature>
<feature type="region of interest" description="Disordered" evidence="1">
    <location>
        <begin position="150"/>
        <end position="184"/>
    </location>
</feature>
<dbReference type="AlphaFoldDB" id="A0A9W4X135"/>
<keyword evidence="3" id="KW-1185">Reference proteome</keyword>
<feature type="compositionally biased region" description="Polar residues" evidence="1">
    <location>
        <begin position="51"/>
        <end position="138"/>
    </location>
</feature>
<comment type="caution">
    <text evidence="2">The sequence shown here is derived from an EMBL/GenBank/DDBJ whole genome shotgun (WGS) entry which is preliminary data.</text>
</comment>
<proteinExistence type="predicted"/>
<accession>A0A9W4X135</accession>
<feature type="compositionally biased region" description="Basic and acidic residues" evidence="1">
    <location>
        <begin position="1"/>
        <end position="13"/>
    </location>
</feature>
<dbReference type="EMBL" id="CAMKVN010010708">
    <property type="protein sequence ID" value="CAI2194297.1"/>
    <property type="molecule type" value="Genomic_DNA"/>
</dbReference>
<evidence type="ECO:0000313" key="2">
    <source>
        <dbReference type="EMBL" id="CAI2194297.1"/>
    </source>
</evidence>
<reference evidence="2" key="1">
    <citation type="submission" date="2022-08" db="EMBL/GenBank/DDBJ databases">
        <authorList>
            <person name="Kallberg Y."/>
            <person name="Tangrot J."/>
            <person name="Rosling A."/>
        </authorList>
    </citation>
    <scope>NUCLEOTIDE SEQUENCE</scope>
    <source>
        <strain evidence="2">Wild A</strain>
    </source>
</reference>
<protein>
    <submittedName>
        <fullName evidence="2">834_t:CDS:1</fullName>
    </submittedName>
</protein>
<feature type="compositionally biased region" description="Basic and acidic residues" evidence="1">
    <location>
        <begin position="33"/>
        <end position="50"/>
    </location>
</feature>
<evidence type="ECO:0000256" key="1">
    <source>
        <dbReference type="SAM" id="MobiDB-lite"/>
    </source>
</evidence>
<gene>
    <name evidence="2" type="ORF">FWILDA_LOCUS16505</name>
</gene>
<name>A0A9W4X135_9GLOM</name>
<dbReference type="Proteomes" id="UP001153678">
    <property type="component" value="Unassembled WGS sequence"/>
</dbReference>
<sequence>DQVKKKLVAEANDKGLLPPSPKKKNVRPPSKLKHTDHEATNASQDYERNSGDFSASNTCPNTKISSLAYQNTTVSSPAHPNTTVSPLSNPNTISSLAYQNTTVSFPAHQNTMVSPPEHQNTTDSSSAHPNTTVSSPTTILETNISVISETAINASDTPQDKKGDTSLQKTKSRKRSKDDNGKMA</sequence>